<dbReference type="HOGENOM" id="CLU_679589_0_0_6"/>
<keyword evidence="5" id="KW-0812">Transmembrane</keyword>
<keyword evidence="3" id="KW-0804">Transcription</keyword>
<dbReference type="InterPro" id="IPR009057">
    <property type="entry name" value="Homeodomain-like_sf"/>
</dbReference>
<accession>C5BPF3</accession>
<dbReference type="InterPro" id="IPR020449">
    <property type="entry name" value="Tscrpt_reg_AraC-type_HTH"/>
</dbReference>
<dbReference type="Pfam" id="PF12833">
    <property type="entry name" value="HTH_18"/>
    <property type="match status" value="1"/>
</dbReference>
<dbReference type="KEGG" id="ttu:TERTU_0764"/>
<evidence type="ECO:0000313" key="8">
    <source>
        <dbReference type="Proteomes" id="UP000009080"/>
    </source>
</evidence>
<feature type="domain" description="HTH araC/xylS-type" evidence="6">
    <location>
        <begin position="291"/>
        <end position="390"/>
    </location>
</feature>
<dbReference type="RefSeq" id="WP_015819179.1">
    <property type="nucleotide sequence ID" value="NC_012997.1"/>
</dbReference>
<evidence type="ECO:0000259" key="6">
    <source>
        <dbReference type="PROSITE" id="PS01124"/>
    </source>
</evidence>
<dbReference type="PRINTS" id="PR00032">
    <property type="entry name" value="HTHARAC"/>
</dbReference>
<dbReference type="PANTHER" id="PTHR43280">
    <property type="entry name" value="ARAC-FAMILY TRANSCRIPTIONAL REGULATOR"/>
    <property type="match status" value="1"/>
</dbReference>
<evidence type="ECO:0000313" key="7">
    <source>
        <dbReference type="EMBL" id="ACR13066.1"/>
    </source>
</evidence>
<keyword evidence="5" id="KW-0472">Membrane</keyword>
<dbReference type="InterPro" id="IPR018060">
    <property type="entry name" value="HTH_AraC"/>
</dbReference>
<feature type="region of interest" description="Disordered" evidence="4">
    <location>
        <begin position="386"/>
        <end position="405"/>
    </location>
</feature>
<feature type="transmembrane region" description="Helical" evidence="5">
    <location>
        <begin position="233"/>
        <end position="252"/>
    </location>
</feature>
<evidence type="ECO:0000256" key="2">
    <source>
        <dbReference type="ARBA" id="ARBA00023125"/>
    </source>
</evidence>
<organism evidence="7 8">
    <name type="scientific">Teredinibacter turnerae (strain ATCC 39867 / T7901)</name>
    <dbReference type="NCBI Taxonomy" id="377629"/>
    <lineage>
        <taxon>Bacteria</taxon>
        <taxon>Pseudomonadati</taxon>
        <taxon>Pseudomonadota</taxon>
        <taxon>Gammaproteobacteria</taxon>
        <taxon>Cellvibrionales</taxon>
        <taxon>Cellvibrionaceae</taxon>
        <taxon>Teredinibacter</taxon>
    </lineage>
</organism>
<keyword evidence="8" id="KW-1185">Reference proteome</keyword>
<keyword evidence="5" id="KW-1133">Transmembrane helix</keyword>
<name>C5BPF3_TERTT</name>
<dbReference type="EMBL" id="CP001614">
    <property type="protein sequence ID" value="ACR13066.1"/>
    <property type="molecule type" value="Genomic_DNA"/>
</dbReference>
<reference evidence="7 8" key="1">
    <citation type="journal article" date="2009" name="PLoS ONE">
        <title>The complete genome of Teredinibacter turnerae T7901: an intracellular endosymbiont of marine wood-boring bivalves (shipworms).</title>
        <authorList>
            <person name="Yang J.C."/>
            <person name="Madupu R."/>
            <person name="Durkin A.S."/>
            <person name="Ekborg N.A."/>
            <person name="Pedamallu C.S."/>
            <person name="Hostetler J.B."/>
            <person name="Radune D."/>
            <person name="Toms B.S."/>
            <person name="Henrissat B."/>
            <person name="Coutinho P.M."/>
            <person name="Schwarz S."/>
            <person name="Field L."/>
            <person name="Trindade-Silva A.E."/>
            <person name="Soares C.A.G."/>
            <person name="Elshahawi S."/>
            <person name="Hanora A."/>
            <person name="Schmidt E.W."/>
            <person name="Haygood M.G."/>
            <person name="Posfai J."/>
            <person name="Benner J."/>
            <person name="Madinger C."/>
            <person name="Nove J."/>
            <person name="Anton B."/>
            <person name="Chaudhary K."/>
            <person name="Foster J."/>
            <person name="Holman A."/>
            <person name="Kumar S."/>
            <person name="Lessard P.A."/>
            <person name="Luyten Y.A."/>
            <person name="Slatko B."/>
            <person name="Wood N."/>
            <person name="Wu B."/>
            <person name="Teplitski M."/>
            <person name="Mougous J.D."/>
            <person name="Ward N."/>
            <person name="Eisen J.A."/>
            <person name="Badger J.H."/>
            <person name="Distel D.L."/>
        </authorList>
    </citation>
    <scope>NUCLEOTIDE SEQUENCE [LARGE SCALE GENOMIC DNA]</scope>
    <source>
        <strain evidence="8">ATCC 39867 / T7901</strain>
    </source>
</reference>
<proteinExistence type="predicted"/>
<dbReference type="eggNOG" id="COG2207">
    <property type="taxonomic scope" value="Bacteria"/>
</dbReference>
<dbReference type="GO" id="GO:0043565">
    <property type="term" value="F:sequence-specific DNA binding"/>
    <property type="evidence" value="ECO:0007669"/>
    <property type="project" value="InterPro"/>
</dbReference>
<dbReference type="Gene3D" id="1.10.10.60">
    <property type="entry name" value="Homeodomain-like"/>
    <property type="match status" value="2"/>
</dbReference>
<evidence type="ECO:0000256" key="1">
    <source>
        <dbReference type="ARBA" id="ARBA00023015"/>
    </source>
</evidence>
<gene>
    <name evidence="7" type="ordered locus">TERTU_0764</name>
</gene>
<evidence type="ECO:0000256" key="4">
    <source>
        <dbReference type="SAM" id="MobiDB-lite"/>
    </source>
</evidence>
<keyword evidence="1" id="KW-0805">Transcription regulation</keyword>
<dbReference type="GO" id="GO:0003700">
    <property type="term" value="F:DNA-binding transcription factor activity"/>
    <property type="evidence" value="ECO:0007669"/>
    <property type="project" value="InterPro"/>
</dbReference>
<dbReference type="Proteomes" id="UP000009080">
    <property type="component" value="Chromosome"/>
</dbReference>
<keyword evidence="2" id="KW-0238">DNA-binding</keyword>
<dbReference type="PANTHER" id="PTHR43280:SF27">
    <property type="entry name" value="TRANSCRIPTIONAL REGULATOR MTLR"/>
    <property type="match status" value="1"/>
</dbReference>
<dbReference type="SUPFAM" id="SSF46689">
    <property type="entry name" value="Homeodomain-like"/>
    <property type="match status" value="1"/>
</dbReference>
<dbReference type="STRING" id="377629.TERTU_0764"/>
<evidence type="ECO:0000256" key="3">
    <source>
        <dbReference type="ARBA" id="ARBA00023163"/>
    </source>
</evidence>
<dbReference type="OrthoDB" id="9809338at2"/>
<dbReference type="SMART" id="SM00342">
    <property type="entry name" value="HTH_ARAC"/>
    <property type="match status" value="1"/>
</dbReference>
<dbReference type="PROSITE" id="PS00041">
    <property type="entry name" value="HTH_ARAC_FAMILY_1"/>
    <property type="match status" value="1"/>
</dbReference>
<dbReference type="PROSITE" id="PS01124">
    <property type="entry name" value="HTH_ARAC_FAMILY_2"/>
    <property type="match status" value="1"/>
</dbReference>
<sequence length="405" mass="46108">MRLPSFISFQRIKRIVGKPAVHLPLATGIFVGLGFLLHELSAVEHPLLPASDSRHAWSVVPGTDEQEGTGSSISIQEQQYSLDYTFTLDSKNPYPFAHLGIWFARGKDPASLKNWSNYTHLDLTVRCMPDNVLVFILQTFDEKVSKFGNIESFRPSHALFECNDKWRTVKIDLRKLNTPEWWLQRSNLPITDNAYDLTRIKSFALGNSSQSPRDVVSQVKVAEMSLQGNNLILFYWGCVLLALTWIALIYNASRQRTKRLLAEQQEKAKLLNLQQSYQPLPSDSKKTQEKRALLQLMTTEFANPELNLETAISRLGMNRTKLNATLKEETGMTFSTCLNHLRLTEAARLLRETDQSVAEIAFRVGYNNASYFNRVFRKAYDCTPGEFKQSNKPLEPPINDTTDAN</sequence>
<dbReference type="AlphaFoldDB" id="C5BPF3"/>
<dbReference type="InterPro" id="IPR018062">
    <property type="entry name" value="HTH_AraC-typ_CS"/>
</dbReference>
<evidence type="ECO:0000256" key="5">
    <source>
        <dbReference type="SAM" id="Phobius"/>
    </source>
</evidence>
<protein>
    <submittedName>
        <fullName evidence="7">Transcriptional regulator, AraC family</fullName>
    </submittedName>
</protein>